<dbReference type="InterPro" id="IPR011060">
    <property type="entry name" value="RibuloseP-bd_barrel"/>
</dbReference>
<gene>
    <name evidence="4" type="ORF">OG327_34760</name>
</gene>
<feature type="region of interest" description="Disordered" evidence="2">
    <location>
        <begin position="1"/>
        <end position="29"/>
    </location>
</feature>
<dbReference type="GO" id="GO:0006207">
    <property type="term" value="P:'de novo' pyrimidine nucleobase biosynthetic process"/>
    <property type="evidence" value="ECO:0007669"/>
    <property type="project" value="InterPro"/>
</dbReference>
<dbReference type="GO" id="GO:0004590">
    <property type="term" value="F:orotidine-5'-phosphate decarboxylase activity"/>
    <property type="evidence" value="ECO:0007669"/>
    <property type="project" value="UniProtKB-EC"/>
</dbReference>
<dbReference type="InterPro" id="IPR013785">
    <property type="entry name" value="Aldolase_TIM"/>
</dbReference>
<dbReference type="EC" id="4.1.1.23" evidence="4"/>
<protein>
    <submittedName>
        <fullName evidence="4">Orotidine 5'-phosphate decarboxylase</fullName>
        <ecNumber evidence="4">4.1.1.23</ecNumber>
    </submittedName>
</protein>
<accession>A0AAU2K2U5</accession>
<dbReference type="AlphaFoldDB" id="A0AAU2K2U5"/>
<evidence type="ECO:0000313" key="4">
    <source>
        <dbReference type="EMBL" id="WTU78049.1"/>
    </source>
</evidence>
<reference evidence="4" key="1">
    <citation type="submission" date="2022-10" db="EMBL/GenBank/DDBJ databases">
        <title>The complete genomes of actinobacterial strains from the NBC collection.</title>
        <authorList>
            <person name="Joergensen T.S."/>
            <person name="Alvarez Arevalo M."/>
            <person name="Sterndorff E.B."/>
            <person name="Faurdal D."/>
            <person name="Vuksanovic O."/>
            <person name="Mourched A.-S."/>
            <person name="Charusanti P."/>
            <person name="Shaw S."/>
            <person name="Blin K."/>
            <person name="Weber T."/>
        </authorList>
    </citation>
    <scope>NUCLEOTIDE SEQUENCE</scope>
    <source>
        <strain evidence="4">NBC_00049</strain>
    </source>
</reference>
<proteinExistence type="predicted"/>
<keyword evidence="1 4" id="KW-0456">Lyase</keyword>
<evidence type="ECO:0000256" key="1">
    <source>
        <dbReference type="ARBA" id="ARBA00023239"/>
    </source>
</evidence>
<dbReference type="InterPro" id="IPR001754">
    <property type="entry name" value="OMPdeCOase_dom"/>
</dbReference>
<evidence type="ECO:0000256" key="2">
    <source>
        <dbReference type="SAM" id="MobiDB-lite"/>
    </source>
</evidence>
<evidence type="ECO:0000259" key="3">
    <source>
        <dbReference type="Pfam" id="PF00215"/>
    </source>
</evidence>
<feature type="domain" description="Orotidine 5'-phosphate decarboxylase" evidence="3">
    <location>
        <begin position="6"/>
        <end position="56"/>
    </location>
</feature>
<dbReference type="Gene3D" id="3.20.20.70">
    <property type="entry name" value="Aldolase class I"/>
    <property type="match status" value="1"/>
</dbReference>
<name>A0AAU2K2U5_9ACTN</name>
<organism evidence="4">
    <name type="scientific">Streptomyces sp. NBC_00049</name>
    <dbReference type="NCBI Taxonomy" id="2903617"/>
    <lineage>
        <taxon>Bacteria</taxon>
        <taxon>Bacillati</taxon>
        <taxon>Actinomycetota</taxon>
        <taxon>Actinomycetes</taxon>
        <taxon>Kitasatosporales</taxon>
        <taxon>Streptomycetaceae</taxon>
        <taxon>Streptomyces</taxon>
    </lineage>
</organism>
<dbReference type="SUPFAM" id="SSF51366">
    <property type="entry name" value="Ribulose-phoshate binding barrel"/>
    <property type="match status" value="1"/>
</dbReference>
<dbReference type="Pfam" id="PF00215">
    <property type="entry name" value="OMPdecase"/>
    <property type="match status" value="1"/>
</dbReference>
<sequence>MGPGPLIVTPGVTLPGESRAEHARGGAPGAAMAAGASHLVVGRPATRAADPAAALRLVRAHAAR</sequence>
<dbReference type="EMBL" id="CP108264">
    <property type="protein sequence ID" value="WTU78049.1"/>
    <property type="molecule type" value="Genomic_DNA"/>
</dbReference>